<organism evidence="1 2">
    <name type="scientific">Granulicella rosea</name>
    <dbReference type="NCBI Taxonomy" id="474952"/>
    <lineage>
        <taxon>Bacteria</taxon>
        <taxon>Pseudomonadati</taxon>
        <taxon>Acidobacteriota</taxon>
        <taxon>Terriglobia</taxon>
        <taxon>Terriglobales</taxon>
        <taxon>Acidobacteriaceae</taxon>
        <taxon>Granulicella</taxon>
    </lineage>
</organism>
<dbReference type="RefSeq" id="WP_089406897.1">
    <property type="nucleotide sequence ID" value="NZ_FZOU01000001.1"/>
</dbReference>
<accession>A0A239DSV2</accession>
<evidence type="ECO:0000313" key="2">
    <source>
        <dbReference type="Proteomes" id="UP000198356"/>
    </source>
</evidence>
<proteinExistence type="predicted"/>
<gene>
    <name evidence="1" type="ORF">SAMN05421770_101620</name>
</gene>
<protein>
    <submittedName>
        <fullName evidence="1">Uncharacterized protein</fullName>
    </submittedName>
</protein>
<sequence length="114" mass="12591">MSVIDNTRKLMQDLIAPELKALQVQVSSMERSILSSLAASDKTTKAQFEAMDARMKALEGALLGTKDVLVAQTKSLEGKVDSNHASILHSLDIDKRLEQLERLQRDSTSAPRQQ</sequence>
<reference evidence="1 2" key="1">
    <citation type="submission" date="2017-06" db="EMBL/GenBank/DDBJ databases">
        <authorList>
            <person name="Kim H.J."/>
            <person name="Triplett B.A."/>
        </authorList>
    </citation>
    <scope>NUCLEOTIDE SEQUENCE [LARGE SCALE GENOMIC DNA]</scope>
    <source>
        <strain evidence="1 2">DSM 18704</strain>
    </source>
</reference>
<keyword evidence="2" id="KW-1185">Reference proteome</keyword>
<dbReference type="EMBL" id="FZOU01000001">
    <property type="protein sequence ID" value="SNS35211.1"/>
    <property type="molecule type" value="Genomic_DNA"/>
</dbReference>
<dbReference type="Proteomes" id="UP000198356">
    <property type="component" value="Unassembled WGS sequence"/>
</dbReference>
<dbReference type="OrthoDB" id="126306at2"/>
<name>A0A239DSV2_9BACT</name>
<dbReference type="AlphaFoldDB" id="A0A239DSV2"/>
<evidence type="ECO:0000313" key="1">
    <source>
        <dbReference type="EMBL" id="SNS35211.1"/>
    </source>
</evidence>